<evidence type="ECO:0000313" key="3">
    <source>
        <dbReference type="Proteomes" id="UP000249304"/>
    </source>
</evidence>
<evidence type="ECO:0000256" key="1">
    <source>
        <dbReference type="SAM" id="MobiDB-lite"/>
    </source>
</evidence>
<dbReference type="AlphaFoldDB" id="A0A2W2CUX5"/>
<keyword evidence="3" id="KW-1185">Reference proteome</keyword>
<dbReference type="Proteomes" id="UP000249304">
    <property type="component" value="Unassembled WGS sequence"/>
</dbReference>
<dbReference type="SUPFAM" id="SSF51126">
    <property type="entry name" value="Pectin lyase-like"/>
    <property type="match status" value="1"/>
</dbReference>
<dbReference type="EMBL" id="POUD01000431">
    <property type="protein sequence ID" value="PZG03386.1"/>
    <property type="molecule type" value="Genomic_DNA"/>
</dbReference>
<dbReference type="Gene3D" id="2.160.20.10">
    <property type="entry name" value="Single-stranded right-handed beta-helix, Pectin lyase-like"/>
    <property type="match status" value="1"/>
</dbReference>
<protein>
    <recommendedName>
        <fullName evidence="4">DUF1565 domain-containing protein</fullName>
    </recommendedName>
</protein>
<proteinExistence type="predicted"/>
<reference evidence="2 3" key="1">
    <citation type="submission" date="2018-01" db="EMBL/GenBank/DDBJ databases">
        <title>Draft genome sequence of Nonomuraea sp. KC333.</title>
        <authorList>
            <person name="Sahin N."/>
            <person name="Saygin H."/>
            <person name="Ay H."/>
        </authorList>
    </citation>
    <scope>NUCLEOTIDE SEQUENCE [LARGE SCALE GENOMIC DNA]</scope>
    <source>
        <strain evidence="2 3">KC333</strain>
    </source>
</reference>
<name>A0A2W2CUX5_9ACTN</name>
<comment type="caution">
    <text evidence="2">The sequence shown here is derived from an EMBL/GenBank/DDBJ whole genome shotgun (WGS) entry which is preliminary data.</text>
</comment>
<feature type="region of interest" description="Disordered" evidence="1">
    <location>
        <begin position="121"/>
        <end position="169"/>
    </location>
</feature>
<organism evidence="2 3">
    <name type="scientific">Nonomuraea aridisoli</name>
    <dbReference type="NCBI Taxonomy" id="2070368"/>
    <lineage>
        <taxon>Bacteria</taxon>
        <taxon>Bacillati</taxon>
        <taxon>Actinomycetota</taxon>
        <taxon>Actinomycetes</taxon>
        <taxon>Streptosporangiales</taxon>
        <taxon>Streptosporangiaceae</taxon>
        <taxon>Nonomuraea</taxon>
    </lineage>
</organism>
<evidence type="ECO:0008006" key="4">
    <source>
        <dbReference type="Google" id="ProtNLM"/>
    </source>
</evidence>
<dbReference type="InterPro" id="IPR011050">
    <property type="entry name" value="Pectin_lyase_fold/virulence"/>
</dbReference>
<sequence length="169" mass="16965">MRPERFHSVGPKGRGVHRRIADAVRAAAPGDRVLVAPGRYAESVVLPRGVTLAAEHGAGSVLLSAPPGSGPALTVEGADCVVHGLVVEAAAPAEPAMSVAPGAGLVMTDCVVRGGRMEIRGTSDATPYPHETAAPTASPAPTTGPTLIGPAPTTPYETGLPGLSSYTHL</sequence>
<gene>
    <name evidence="2" type="ORF">C1J01_46030</name>
</gene>
<accession>A0A2W2CUX5</accession>
<feature type="non-terminal residue" evidence="2">
    <location>
        <position position="169"/>
    </location>
</feature>
<evidence type="ECO:0000313" key="2">
    <source>
        <dbReference type="EMBL" id="PZG03386.1"/>
    </source>
</evidence>
<dbReference type="InterPro" id="IPR012334">
    <property type="entry name" value="Pectin_lyas_fold"/>
</dbReference>
<feature type="compositionally biased region" description="Low complexity" evidence="1">
    <location>
        <begin position="132"/>
        <end position="146"/>
    </location>
</feature>